<dbReference type="PANTHER" id="PTHR37834:SF2">
    <property type="entry name" value="ESTERASE, SGNH HYDROLASE-TYPE"/>
    <property type="match status" value="1"/>
</dbReference>
<accession>A0A0F4KQH6</accession>
<evidence type="ECO:0000313" key="3">
    <source>
        <dbReference type="Proteomes" id="UP000033695"/>
    </source>
</evidence>
<comment type="caution">
    <text evidence="2">The sequence shown here is derived from an EMBL/GenBank/DDBJ whole genome shotgun (WGS) entry which is preliminary data.</text>
</comment>
<dbReference type="EMBL" id="JXBZ01000009">
    <property type="protein sequence ID" value="KJY48264.1"/>
    <property type="molecule type" value="Genomic_DNA"/>
</dbReference>
<dbReference type="PANTHER" id="PTHR37834">
    <property type="entry name" value="GDSL-LIKE LIPASE/ACYLHYDROLASE DOMAIN PROTEIN (AFU_ORTHOLOGUE AFUA_2G00620)"/>
    <property type="match status" value="1"/>
</dbReference>
<dbReference type="InterPro" id="IPR036514">
    <property type="entry name" value="SGNH_hydro_sf"/>
</dbReference>
<dbReference type="SUPFAM" id="SSF52266">
    <property type="entry name" value="SGNH hydrolase"/>
    <property type="match status" value="1"/>
</dbReference>
<dbReference type="AlphaFoldDB" id="A0A0F4KQH6"/>
<dbReference type="Pfam" id="PF13472">
    <property type="entry name" value="Lipase_GDSL_2"/>
    <property type="match status" value="1"/>
</dbReference>
<keyword evidence="3" id="KW-1185">Reference proteome</keyword>
<protein>
    <submittedName>
        <fullName evidence="2">Endoglucanase E-like protein, SGNH hydrolase family</fullName>
    </submittedName>
</protein>
<dbReference type="RefSeq" id="WP_045923151.1">
    <property type="nucleotide sequence ID" value="NZ_JBHTHW010000005.1"/>
</dbReference>
<dbReference type="GO" id="GO:0016787">
    <property type="term" value="F:hydrolase activity"/>
    <property type="evidence" value="ECO:0007669"/>
    <property type="project" value="UniProtKB-KW"/>
</dbReference>
<dbReference type="STRING" id="1218508.JG29_13140"/>
<evidence type="ECO:0000313" key="2">
    <source>
        <dbReference type="EMBL" id="KJY48264.1"/>
    </source>
</evidence>
<gene>
    <name evidence="2" type="ORF">JG29_13140</name>
</gene>
<dbReference type="Gene3D" id="3.40.50.1110">
    <property type="entry name" value="SGNH hydrolase"/>
    <property type="match status" value="1"/>
</dbReference>
<dbReference type="PATRIC" id="fig|1218508.4.peg.1303"/>
<dbReference type="InterPro" id="IPR052762">
    <property type="entry name" value="PCW_deacetylase/CE"/>
</dbReference>
<name>A0A0F4KQH6_9LACO</name>
<reference evidence="2 3" key="1">
    <citation type="submission" date="2014-12" db="EMBL/GenBank/DDBJ databases">
        <title>Comparative genomics of the lactic acid bacteria isolated from the honey bee gut.</title>
        <authorList>
            <person name="Ellegaard K.M."/>
            <person name="Tamarit D."/>
            <person name="Javelind E."/>
            <person name="Olofsson T."/>
            <person name="Andersson S.G."/>
            <person name="Vasquez A."/>
        </authorList>
    </citation>
    <scope>NUCLEOTIDE SEQUENCE [LARGE SCALE GENOMIC DNA]</scope>
    <source>
        <strain evidence="2 3">Hon2</strain>
    </source>
</reference>
<dbReference type="Proteomes" id="UP000033695">
    <property type="component" value="Unassembled WGS sequence"/>
</dbReference>
<keyword evidence="2" id="KW-0378">Hydrolase</keyword>
<sequence length="319" mass="35472">MQVQTTQANFAIPGVYFSGRWAQLADNQGVYTSNLGAQIYFQVEKASQIELFFTTTATAAGVWLAYQVDQKPYQRVNLAHMPLKIVLPDEQRHTLRIVYSGNTPRDNVWKRQGGLCLQKIHCNQEAILTPVKPVGRPITFIGDSITAGSWLHGTTAGRDYCAEGNYAALVANQLNLEDIRIAYPGAGVLKPGSGSVPAAAQFLEQVDADHFWQVQPSQYVVINLGTTDRKANEIIFRAAFELLLEKIQLLYPQTPKLVMIPFSQQHAQVIREESREYPQTRVLETATWNLTYTDGLHPDAAATPQIVNHVLAALKQLAN</sequence>
<evidence type="ECO:0000259" key="1">
    <source>
        <dbReference type="Pfam" id="PF13472"/>
    </source>
</evidence>
<proteinExistence type="predicted"/>
<dbReference type="OrthoDB" id="9801375at2"/>
<dbReference type="HOGENOM" id="CLU_870942_0_0_9"/>
<dbReference type="InterPro" id="IPR013830">
    <property type="entry name" value="SGNH_hydro"/>
</dbReference>
<organism evidence="2 3">
    <name type="scientific">Bombilactobacillus mellis</name>
    <dbReference type="NCBI Taxonomy" id="1218508"/>
    <lineage>
        <taxon>Bacteria</taxon>
        <taxon>Bacillati</taxon>
        <taxon>Bacillota</taxon>
        <taxon>Bacilli</taxon>
        <taxon>Lactobacillales</taxon>
        <taxon>Lactobacillaceae</taxon>
        <taxon>Bombilactobacillus</taxon>
    </lineage>
</organism>
<feature type="domain" description="SGNH hydrolase-type esterase" evidence="1">
    <location>
        <begin position="140"/>
        <end position="316"/>
    </location>
</feature>